<accession>A0AAD8K0F9</accession>
<evidence type="ECO:0000256" key="5">
    <source>
        <dbReference type="SAM" id="Phobius"/>
    </source>
</evidence>
<dbReference type="EMBL" id="JAUHHV010000009">
    <property type="protein sequence ID" value="KAK1413339.1"/>
    <property type="molecule type" value="Genomic_DNA"/>
</dbReference>
<evidence type="ECO:0000256" key="3">
    <source>
        <dbReference type="ARBA" id="ARBA00023002"/>
    </source>
</evidence>
<sequence length="389" mass="43972">MHVHHVLIHSLLLHLFLPNFVLITNFFTQMEIPVIDLTPYVDPVSLEFTCDELKHTELKSVCLEVSRILKETGALLVKDPRCSTQDNDRFIDMMEKYFEQPEEVKRVQERPHKHYQVGSTPGGVEIPRSLVDLEMQKRLRALPKDRQPKIPTGPDLKSRYMWRVGPRPSKTRFQELNSEPVLPEGFPDWKPIMDSWGFKMISTVEAVAEMAAIGFDLPKDSFTSLMKLGPHLLAPTGSDLGRHGEEGTVFAGYHYDINFLTIHYKSKFPGLSIWLRNGEKVEVKVPDGCLLIQAGKQLEWMTAGECKAGMHEVVVTKSTLEAVEAAKKENRSLWRVSSTLFSNVASDAILKPLGHFAKSPLAINYPPMYAGEYFEKELSVIKLKGSDGA</sequence>
<dbReference type="AlphaFoldDB" id="A0AAD8K0F9"/>
<dbReference type="PANTHER" id="PTHR10209">
    <property type="entry name" value="OXIDOREDUCTASE, 2OG-FE II OXYGENASE FAMILY PROTEIN"/>
    <property type="match status" value="1"/>
</dbReference>
<evidence type="ECO:0000259" key="6">
    <source>
        <dbReference type="Pfam" id="PF03171"/>
    </source>
</evidence>
<evidence type="ECO:0000313" key="7">
    <source>
        <dbReference type="EMBL" id="KAK1413339.1"/>
    </source>
</evidence>
<protein>
    <recommendedName>
        <fullName evidence="6">Isopenicillin N synthase-like Fe(2+) 2OG dioxygenase domain-containing protein</fullName>
    </recommendedName>
</protein>
<evidence type="ECO:0000256" key="4">
    <source>
        <dbReference type="ARBA" id="ARBA00023004"/>
    </source>
</evidence>
<dbReference type="Gene3D" id="2.60.120.330">
    <property type="entry name" value="B-lactam Antibiotic, Isopenicillin N Synthase, Chain"/>
    <property type="match status" value="1"/>
</dbReference>
<dbReference type="GO" id="GO:0016491">
    <property type="term" value="F:oxidoreductase activity"/>
    <property type="evidence" value="ECO:0007669"/>
    <property type="project" value="UniProtKB-KW"/>
</dbReference>
<organism evidence="7 8">
    <name type="scientific">Tagetes erecta</name>
    <name type="common">African marigold</name>
    <dbReference type="NCBI Taxonomy" id="13708"/>
    <lineage>
        <taxon>Eukaryota</taxon>
        <taxon>Viridiplantae</taxon>
        <taxon>Streptophyta</taxon>
        <taxon>Embryophyta</taxon>
        <taxon>Tracheophyta</taxon>
        <taxon>Spermatophyta</taxon>
        <taxon>Magnoliopsida</taxon>
        <taxon>eudicotyledons</taxon>
        <taxon>Gunneridae</taxon>
        <taxon>Pentapetalae</taxon>
        <taxon>asterids</taxon>
        <taxon>campanulids</taxon>
        <taxon>Asterales</taxon>
        <taxon>Asteraceae</taxon>
        <taxon>Asteroideae</taxon>
        <taxon>Heliantheae alliance</taxon>
        <taxon>Tageteae</taxon>
        <taxon>Tagetes</taxon>
    </lineage>
</organism>
<keyword evidence="5" id="KW-1133">Transmembrane helix</keyword>
<keyword evidence="2" id="KW-0479">Metal-binding</keyword>
<reference evidence="7" key="1">
    <citation type="journal article" date="2023" name="bioRxiv">
        <title>Improved chromosome-level genome assembly for marigold (Tagetes erecta).</title>
        <authorList>
            <person name="Jiang F."/>
            <person name="Yuan L."/>
            <person name="Wang S."/>
            <person name="Wang H."/>
            <person name="Xu D."/>
            <person name="Wang A."/>
            <person name="Fan W."/>
        </authorList>
    </citation>
    <scope>NUCLEOTIDE SEQUENCE</scope>
    <source>
        <strain evidence="7">WSJ</strain>
        <tissue evidence="7">Leaf</tissue>
    </source>
</reference>
<dbReference type="SUPFAM" id="SSF51197">
    <property type="entry name" value="Clavaminate synthase-like"/>
    <property type="match status" value="1"/>
</dbReference>
<evidence type="ECO:0000313" key="8">
    <source>
        <dbReference type="Proteomes" id="UP001229421"/>
    </source>
</evidence>
<keyword evidence="4" id="KW-0408">Iron</keyword>
<keyword evidence="5" id="KW-0472">Membrane</keyword>
<keyword evidence="8" id="KW-1185">Reference proteome</keyword>
<dbReference type="GO" id="GO:0046872">
    <property type="term" value="F:metal ion binding"/>
    <property type="evidence" value="ECO:0007669"/>
    <property type="project" value="UniProtKB-KW"/>
</dbReference>
<dbReference type="Proteomes" id="UP001229421">
    <property type="component" value="Unassembled WGS sequence"/>
</dbReference>
<dbReference type="PANTHER" id="PTHR10209:SF874">
    <property type="entry name" value="2-OXOGLUTARATE (2OG) AND FE(II)-DEPENDENT OXYGENASE SUPERFAMILY PROTEIN"/>
    <property type="match status" value="1"/>
</dbReference>
<dbReference type="Pfam" id="PF03171">
    <property type="entry name" value="2OG-FeII_Oxy"/>
    <property type="match status" value="1"/>
</dbReference>
<feature type="domain" description="Isopenicillin N synthase-like Fe(2+) 2OG dioxygenase" evidence="6">
    <location>
        <begin position="251"/>
        <end position="341"/>
    </location>
</feature>
<keyword evidence="5" id="KW-0812">Transmembrane</keyword>
<keyword evidence="3" id="KW-0560">Oxidoreductase</keyword>
<comment type="caution">
    <text evidence="7">The sequence shown here is derived from an EMBL/GenBank/DDBJ whole genome shotgun (WGS) entry which is preliminary data.</text>
</comment>
<feature type="transmembrane region" description="Helical" evidence="5">
    <location>
        <begin position="6"/>
        <end position="27"/>
    </location>
</feature>
<name>A0AAD8K0F9_TARER</name>
<dbReference type="FunFam" id="2.60.120.330:FF:000019">
    <property type="entry name" value="Predicted protein"/>
    <property type="match status" value="1"/>
</dbReference>
<proteinExistence type="inferred from homology"/>
<evidence type="ECO:0000256" key="2">
    <source>
        <dbReference type="ARBA" id="ARBA00022723"/>
    </source>
</evidence>
<gene>
    <name evidence="7" type="ORF">QVD17_35111</name>
</gene>
<evidence type="ECO:0000256" key="1">
    <source>
        <dbReference type="ARBA" id="ARBA00008056"/>
    </source>
</evidence>
<dbReference type="InterPro" id="IPR027443">
    <property type="entry name" value="IPNS-like_sf"/>
</dbReference>
<dbReference type="InterPro" id="IPR044861">
    <property type="entry name" value="IPNS-like_FE2OG_OXY"/>
</dbReference>
<comment type="similarity">
    <text evidence="1">Belongs to the iron/ascorbate-dependent oxidoreductase family.</text>
</comment>